<protein>
    <recommendedName>
        <fullName evidence="1">Glycosyltransferase subfamily 4-like N-terminal domain-containing protein</fullName>
    </recommendedName>
</protein>
<accession>A0A383EB00</accession>
<feature type="non-terminal residue" evidence="2">
    <location>
        <position position="121"/>
    </location>
</feature>
<dbReference type="Gene3D" id="3.40.50.2000">
    <property type="entry name" value="Glycogen Phosphorylase B"/>
    <property type="match status" value="1"/>
</dbReference>
<organism evidence="2">
    <name type="scientific">marine metagenome</name>
    <dbReference type="NCBI Taxonomy" id="408172"/>
    <lineage>
        <taxon>unclassified sequences</taxon>
        <taxon>metagenomes</taxon>
        <taxon>ecological metagenomes</taxon>
    </lineage>
</organism>
<gene>
    <name evidence="2" type="ORF">METZ01_LOCUS506870</name>
</gene>
<reference evidence="2" key="1">
    <citation type="submission" date="2018-05" db="EMBL/GenBank/DDBJ databases">
        <authorList>
            <person name="Lanie J.A."/>
            <person name="Ng W.-L."/>
            <person name="Kazmierczak K.M."/>
            <person name="Andrzejewski T.M."/>
            <person name="Davidsen T.M."/>
            <person name="Wayne K.J."/>
            <person name="Tettelin H."/>
            <person name="Glass J.I."/>
            <person name="Rusch D."/>
            <person name="Podicherti R."/>
            <person name="Tsui H.-C.T."/>
            <person name="Winkler M.E."/>
        </authorList>
    </citation>
    <scope>NUCLEOTIDE SEQUENCE</scope>
</reference>
<evidence type="ECO:0000259" key="1">
    <source>
        <dbReference type="Pfam" id="PF13439"/>
    </source>
</evidence>
<dbReference type="InterPro" id="IPR028098">
    <property type="entry name" value="Glyco_trans_4-like_N"/>
</dbReference>
<dbReference type="EMBL" id="UINC01224409">
    <property type="protein sequence ID" value="SVE54016.1"/>
    <property type="molecule type" value="Genomic_DNA"/>
</dbReference>
<dbReference type="Pfam" id="PF13439">
    <property type="entry name" value="Glyco_transf_4"/>
    <property type="match status" value="1"/>
</dbReference>
<feature type="domain" description="Glycosyltransferase subfamily 4-like N-terminal" evidence="1">
    <location>
        <begin position="15"/>
        <end position="120"/>
    </location>
</feature>
<proteinExistence type="predicted"/>
<evidence type="ECO:0000313" key="2">
    <source>
        <dbReference type="EMBL" id="SVE54016.1"/>
    </source>
</evidence>
<dbReference type="SUPFAM" id="SSF53756">
    <property type="entry name" value="UDP-Glycosyltransferase/glycogen phosphorylase"/>
    <property type="match status" value="1"/>
</dbReference>
<dbReference type="AlphaFoldDB" id="A0A383EB00"/>
<sequence>MEILFAIKSINAVGGGAERVLAEISNGLAERGHCVSILTYDLPHGNSFYSLHSSINRIDLGIGNTEGSSTIFETLQRIISLRRTIVQANPDVVVGFMHSMFIPLGLALLGTKFPVIASEHI</sequence>
<name>A0A383EB00_9ZZZZ</name>